<comment type="catalytic activity">
    <reaction evidence="3 4">
        <text>holo-[ACP] + malonyl-CoA = malonyl-[ACP] + CoA</text>
        <dbReference type="Rhea" id="RHEA:41792"/>
        <dbReference type="Rhea" id="RHEA-COMP:9623"/>
        <dbReference type="Rhea" id="RHEA-COMP:9685"/>
        <dbReference type="ChEBI" id="CHEBI:57287"/>
        <dbReference type="ChEBI" id="CHEBI:57384"/>
        <dbReference type="ChEBI" id="CHEBI:64479"/>
        <dbReference type="ChEBI" id="CHEBI:78449"/>
        <dbReference type="EC" id="2.3.1.39"/>
    </reaction>
</comment>
<feature type="active site" evidence="5">
    <location>
        <position position="91"/>
    </location>
</feature>
<keyword evidence="1 4" id="KW-0808">Transferase</keyword>
<dbReference type="InterPro" id="IPR024925">
    <property type="entry name" value="Malonyl_CoA-ACP_transAc"/>
</dbReference>
<comment type="similarity">
    <text evidence="4">Belongs to the fabD family.</text>
</comment>
<evidence type="ECO:0000256" key="2">
    <source>
        <dbReference type="ARBA" id="ARBA00023315"/>
    </source>
</evidence>
<evidence type="ECO:0000256" key="4">
    <source>
        <dbReference type="PIRNR" id="PIRNR000446"/>
    </source>
</evidence>
<evidence type="ECO:0000313" key="7">
    <source>
        <dbReference type="EMBL" id="TMQ49975.1"/>
    </source>
</evidence>
<evidence type="ECO:0000256" key="1">
    <source>
        <dbReference type="ARBA" id="ARBA00022679"/>
    </source>
</evidence>
<dbReference type="PIRSF" id="PIRSF000446">
    <property type="entry name" value="Mct"/>
    <property type="match status" value="1"/>
</dbReference>
<comment type="caution">
    <text evidence="8">The sequence shown here is derived from an EMBL/GenBank/DDBJ whole genome shotgun (WGS) entry which is preliminary data.</text>
</comment>
<dbReference type="SUPFAM" id="SSF55048">
    <property type="entry name" value="Probable ACP-binding domain of malonyl-CoA ACP transacylase"/>
    <property type="match status" value="1"/>
</dbReference>
<proteinExistence type="inferred from homology"/>
<dbReference type="InterPro" id="IPR004410">
    <property type="entry name" value="Malonyl_CoA-ACP_transAc_FabD"/>
</dbReference>
<name>A0A538T142_UNCEI</name>
<dbReference type="InterPro" id="IPR014043">
    <property type="entry name" value="Acyl_transferase_dom"/>
</dbReference>
<keyword evidence="2 4" id="KW-0012">Acyltransferase</keyword>
<dbReference type="InterPro" id="IPR001227">
    <property type="entry name" value="Ac_transferase_dom_sf"/>
</dbReference>
<evidence type="ECO:0000256" key="3">
    <source>
        <dbReference type="ARBA" id="ARBA00048462"/>
    </source>
</evidence>
<dbReference type="InterPro" id="IPR016035">
    <property type="entry name" value="Acyl_Trfase/lysoPLipase"/>
</dbReference>
<reference evidence="9 10" key="1">
    <citation type="journal article" date="2019" name="Nat. Microbiol.">
        <title>Mediterranean grassland soil C-N compound turnover is dependent on rainfall and depth, and is mediated by genomically divergent microorganisms.</title>
        <authorList>
            <person name="Diamond S."/>
            <person name="Andeer P.F."/>
            <person name="Li Z."/>
            <person name="Crits-Christoph A."/>
            <person name="Burstein D."/>
            <person name="Anantharaman K."/>
            <person name="Lane K.R."/>
            <person name="Thomas B.C."/>
            <person name="Pan C."/>
            <person name="Northen T.R."/>
            <person name="Banfield J.F."/>
        </authorList>
    </citation>
    <scope>NUCLEOTIDE SEQUENCE [LARGE SCALE GENOMIC DNA]</scope>
    <source>
        <strain evidence="7">WS_1</strain>
        <strain evidence="8">WS_5</strain>
    </source>
</reference>
<dbReference type="AlphaFoldDB" id="A0A538T142"/>
<dbReference type="GO" id="GO:0004314">
    <property type="term" value="F:[acyl-carrier-protein] S-malonyltransferase activity"/>
    <property type="evidence" value="ECO:0007669"/>
    <property type="project" value="UniProtKB-EC"/>
</dbReference>
<dbReference type="SMART" id="SM00827">
    <property type="entry name" value="PKS_AT"/>
    <property type="match status" value="1"/>
</dbReference>
<dbReference type="NCBIfam" id="TIGR00128">
    <property type="entry name" value="fabD"/>
    <property type="match status" value="1"/>
</dbReference>
<dbReference type="Gene3D" id="3.40.366.10">
    <property type="entry name" value="Malonyl-Coenzyme A Acyl Carrier Protein, domain 2"/>
    <property type="match status" value="1"/>
</dbReference>
<feature type="active site" evidence="5">
    <location>
        <position position="200"/>
    </location>
</feature>
<dbReference type="EC" id="2.3.1.39" evidence="4"/>
<dbReference type="PANTHER" id="PTHR42681">
    <property type="entry name" value="MALONYL-COA-ACYL CARRIER PROTEIN TRANSACYLASE, MITOCHONDRIAL"/>
    <property type="match status" value="1"/>
</dbReference>
<protein>
    <recommendedName>
        <fullName evidence="4">Malonyl CoA-acyl carrier protein transacylase</fullName>
        <ecNumber evidence="4">2.3.1.39</ecNumber>
    </recommendedName>
</protein>
<dbReference type="InterPro" id="IPR050858">
    <property type="entry name" value="Mal-CoA-ACP_Trans/PKS_FabD"/>
</dbReference>
<dbReference type="Proteomes" id="UP000316292">
    <property type="component" value="Unassembled WGS sequence"/>
</dbReference>
<accession>A0A538T142</accession>
<evidence type="ECO:0000259" key="6">
    <source>
        <dbReference type="SMART" id="SM00827"/>
    </source>
</evidence>
<dbReference type="EMBL" id="VBOR01000046">
    <property type="protein sequence ID" value="TMQ49975.1"/>
    <property type="molecule type" value="Genomic_DNA"/>
</dbReference>
<dbReference type="PANTHER" id="PTHR42681:SF1">
    <property type="entry name" value="MALONYL-COA-ACYL CARRIER PROTEIN TRANSACYLASE, MITOCHONDRIAL"/>
    <property type="match status" value="1"/>
</dbReference>
<dbReference type="GO" id="GO:0005829">
    <property type="term" value="C:cytosol"/>
    <property type="evidence" value="ECO:0007669"/>
    <property type="project" value="TreeGrafter"/>
</dbReference>
<dbReference type="InterPro" id="IPR016036">
    <property type="entry name" value="Malonyl_transacylase_ACP-bd"/>
</dbReference>
<dbReference type="Pfam" id="PF00698">
    <property type="entry name" value="Acyl_transf_1"/>
    <property type="match status" value="1"/>
</dbReference>
<feature type="domain" description="Malonyl-CoA:ACP transacylase (MAT)" evidence="6">
    <location>
        <begin position="7"/>
        <end position="313"/>
    </location>
</feature>
<evidence type="ECO:0000313" key="9">
    <source>
        <dbReference type="Proteomes" id="UP000316292"/>
    </source>
</evidence>
<evidence type="ECO:0000313" key="10">
    <source>
        <dbReference type="Proteomes" id="UP000320913"/>
    </source>
</evidence>
<evidence type="ECO:0000256" key="5">
    <source>
        <dbReference type="PIRSR" id="PIRSR000446-1"/>
    </source>
</evidence>
<dbReference type="Proteomes" id="UP000320913">
    <property type="component" value="Unassembled WGS sequence"/>
</dbReference>
<dbReference type="EMBL" id="VBOV01000170">
    <property type="protein sequence ID" value="TMQ57350.1"/>
    <property type="molecule type" value="Genomic_DNA"/>
</dbReference>
<gene>
    <name evidence="8" type="primary">fabD</name>
    <name evidence="7" type="ORF">E6K71_03525</name>
    <name evidence="8" type="ORF">E6K75_07060</name>
</gene>
<dbReference type="FunFam" id="3.30.70.250:FF:000001">
    <property type="entry name" value="Malonyl CoA-acyl carrier protein transacylase"/>
    <property type="match status" value="1"/>
</dbReference>
<dbReference type="GO" id="GO:0006633">
    <property type="term" value="P:fatty acid biosynthetic process"/>
    <property type="evidence" value="ECO:0007669"/>
    <property type="project" value="TreeGrafter"/>
</dbReference>
<evidence type="ECO:0000313" key="8">
    <source>
        <dbReference type="EMBL" id="TMQ57350.1"/>
    </source>
</evidence>
<dbReference type="Gene3D" id="3.30.70.250">
    <property type="entry name" value="Malonyl-CoA ACP transacylase, ACP-binding"/>
    <property type="match status" value="1"/>
</dbReference>
<organism evidence="8 10">
    <name type="scientific">Eiseniibacteriota bacterium</name>
    <dbReference type="NCBI Taxonomy" id="2212470"/>
    <lineage>
        <taxon>Bacteria</taxon>
        <taxon>Candidatus Eiseniibacteriota</taxon>
    </lineage>
</organism>
<sequence length="315" mass="33805">MSRIAFLFPGQGSQAVGMGRSLAERYPEAREVFERGDQVLGFPLSTLCFEGPIEELTRTENTQPALLVTSVAAARVLERRQIHASVGAGHSAGEFAAHVAAGSLSFEDGLLLIRRRGELMAQAGTERPGSMVAVLGLGQAEIEGVLEAVGAPRDLAAANYNSPGQVVLSGTPQALERASEEARKAGAKKIVPLNVSAAFHSPLMERAARALHQELAKVEIRPARFPVYANATARPVQSPDEIRVTLEEQLLKPVLWEQTVRALIRDGSRRFVEVGQGRVLRGLVKSVDREVQLFGSEDAESAEATVQVLSQECAA</sequence>
<dbReference type="SUPFAM" id="SSF52151">
    <property type="entry name" value="FabD/lysophospholipase-like"/>
    <property type="match status" value="1"/>
</dbReference>